<dbReference type="InterPro" id="IPR001841">
    <property type="entry name" value="Znf_RING"/>
</dbReference>
<evidence type="ECO:0000256" key="3">
    <source>
        <dbReference type="PROSITE-ProRule" id="PRU00175"/>
    </source>
</evidence>
<feature type="non-terminal residue" evidence="6">
    <location>
        <position position="257"/>
    </location>
</feature>
<evidence type="ECO:0000256" key="2">
    <source>
        <dbReference type="ARBA" id="ARBA00022833"/>
    </source>
</evidence>
<proteinExistence type="predicted"/>
<keyword evidence="1 3" id="KW-0863">Zinc-finger</keyword>
<sequence>MEETECIICFSHYDEKEHRPRSLTCGHTTCTECLIKAIKERPRQCPKCRAHISAANVKDIPVNFALEGVMKLLNIYQNTKGNDLPECAEHQLPVTHRCSTHKAWICQRCVSEEHFNDSCIVTTTDEELNVRKTTQLDKAQPLLNTFEEICKNAGDCREQCKKLIEEDEKEIIRLQREIQRRKDSKMQKEEKIATFDQKLEIFKEKRSPYDKAVKSLQSSETIRGVSRCSDEVQREADNLKLISQELASVVDLFLAPI</sequence>
<keyword evidence="1 3" id="KW-0479">Metal-binding</keyword>
<dbReference type="Gene3D" id="3.30.40.10">
    <property type="entry name" value="Zinc/RING finger domain, C3HC4 (zinc finger)"/>
    <property type="match status" value="1"/>
</dbReference>
<evidence type="ECO:0000313" key="6">
    <source>
        <dbReference type="EMBL" id="CAL4213329.1"/>
    </source>
</evidence>
<evidence type="ECO:0000256" key="1">
    <source>
        <dbReference type="ARBA" id="ARBA00022771"/>
    </source>
</evidence>
<accession>A0AAV2SQ13</accession>
<dbReference type="Pfam" id="PF13639">
    <property type="entry name" value="zf-RING_2"/>
    <property type="match status" value="1"/>
</dbReference>
<dbReference type="Proteomes" id="UP001497623">
    <property type="component" value="Unassembled WGS sequence"/>
</dbReference>
<evidence type="ECO:0000313" key="7">
    <source>
        <dbReference type="Proteomes" id="UP001497623"/>
    </source>
</evidence>
<organism evidence="6 7">
    <name type="scientific">Meganyctiphanes norvegica</name>
    <name type="common">Northern krill</name>
    <name type="synonym">Thysanopoda norvegica</name>
    <dbReference type="NCBI Taxonomy" id="48144"/>
    <lineage>
        <taxon>Eukaryota</taxon>
        <taxon>Metazoa</taxon>
        <taxon>Ecdysozoa</taxon>
        <taxon>Arthropoda</taxon>
        <taxon>Crustacea</taxon>
        <taxon>Multicrustacea</taxon>
        <taxon>Malacostraca</taxon>
        <taxon>Eumalacostraca</taxon>
        <taxon>Eucarida</taxon>
        <taxon>Euphausiacea</taxon>
        <taxon>Euphausiidae</taxon>
        <taxon>Meganyctiphanes</taxon>
    </lineage>
</organism>
<keyword evidence="7" id="KW-1185">Reference proteome</keyword>
<dbReference type="SMART" id="SM00184">
    <property type="entry name" value="RING"/>
    <property type="match status" value="1"/>
</dbReference>
<feature type="domain" description="RING-type" evidence="5">
    <location>
        <begin position="6"/>
        <end position="49"/>
    </location>
</feature>
<dbReference type="InterPro" id="IPR013083">
    <property type="entry name" value="Znf_RING/FYVE/PHD"/>
</dbReference>
<dbReference type="PROSITE" id="PS50089">
    <property type="entry name" value="ZF_RING_2"/>
    <property type="match status" value="1"/>
</dbReference>
<dbReference type="AlphaFoldDB" id="A0AAV2SQ13"/>
<dbReference type="EMBL" id="CAXKWB010088893">
    <property type="protein sequence ID" value="CAL4213329.1"/>
    <property type="molecule type" value="Genomic_DNA"/>
</dbReference>
<dbReference type="PANTHER" id="PTHR47156:SF10">
    <property type="entry name" value="E3 UBIQUITIN-PROTEIN LIGASE TRIM-21-RELATED"/>
    <property type="match status" value="1"/>
</dbReference>
<comment type="caution">
    <text evidence="6">The sequence shown here is derived from an EMBL/GenBank/DDBJ whole genome shotgun (WGS) entry which is preliminary data.</text>
</comment>
<name>A0AAV2SQ13_MEGNR</name>
<keyword evidence="2" id="KW-0862">Zinc</keyword>
<keyword evidence="4" id="KW-0175">Coiled coil</keyword>
<dbReference type="SUPFAM" id="SSF57850">
    <property type="entry name" value="RING/U-box"/>
    <property type="match status" value="1"/>
</dbReference>
<protein>
    <recommendedName>
        <fullName evidence="5">RING-type domain-containing protein</fullName>
    </recommendedName>
</protein>
<evidence type="ECO:0000256" key="4">
    <source>
        <dbReference type="SAM" id="Coils"/>
    </source>
</evidence>
<gene>
    <name evidence="6" type="ORF">MNOR_LOCUS38539</name>
</gene>
<dbReference type="GO" id="GO:0008270">
    <property type="term" value="F:zinc ion binding"/>
    <property type="evidence" value="ECO:0007669"/>
    <property type="project" value="UniProtKB-KW"/>
</dbReference>
<dbReference type="InterPro" id="IPR052667">
    <property type="entry name" value="E3_ubiquitin-ligase_RING"/>
</dbReference>
<dbReference type="PANTHER" id="PTHR47156">
    <property type="entry name" value="PROTEIN CBG20824"/>
    <property type="match status" value="1"/>
</dbReference>
<evidence type="ECO:0000259" key="5">
    <source>
        <dbReference type="PROSITE" id="PS50089"/>
    </source>
</evidence>
<dbReference type="SUPFAM" id="SSF57845">
    <property type="entry name" value="B-box zinc-binding domain"/>
    <property type="match status" value="1"/>
</dbReference>
<feature type="coiled-coil region" evidence="4">
    <location>
        <begin position="157"/>
        <end position="205"/>
    </location>
</feature>
<reference evidence="6 7" key="1">
    <citation type="submission" date="2024-05" db="EMBL/GenBank/DDBJ databases">
        <authorList>
            <person name="Wallberg A."/>
        </authorList>
    </citation>
    <scope>NUCLEOTIDE SEQUENCE [LARGE SCALE GENOMIC DNA]</scope>
</reference>